<name>A0A3A2Z6F4_9EURO</name>
<dbReference type="GO" id="GO:0008270">
    <property type="term" value="F:zinc ion binding"/>
    <property type="evidence" value="ECO:0007669"/>
    <property type="project" value="UniProtKB-KW"/>
</dbReference>
<accession>A0A3A2Z6F4</accession>
<keyword evidence="7" id="KW-0863">Zinc-finger</keyword>
<comment type="pathway">
    <text evidence="2">Protein modification; protein ubiquitination.</text>
</comment>
<dbReference type="PROSITE" id="PS51873">
    <property type="entry name" value="TRIAD"/>
    <property type="match status" value="1"/>
</dbReference>
<keyword evidence="9" id="KW-0862">Zinc</keyword>
<reference evidence="12" key="1">
    <citation type="submission" date="2017-02" db="EMBL/GenBank/DDBJ databases">
        <authorList>
            <person name="Tafer H."/>
            <person name="Lopandic K."/>
        </authorList>
    </citation>
    <scope>NUCLEOTIDE SEQUENCE [LARGE SCALE GENOMIC DNA]</scope>
    <source>
        <strain evidence="12">CBS 366.77</strain>
    </source>
</reference>
<keyword evidence="5" id="KW-0479">Metal-binding</keyword>
<evidence type="ECO:0000256" key="7">
    <source>
        <dbReference type="ARBA" id="ARBA00022771"/>
    </source>
</evidence>
<dbReference type="STRING" id="2070753.A0A3A2Z6F4"/>
<keyword evidence="12" id="KW-1185">Reference proteome</keyword>
<dbReference type="InterPro" id="IPR054694">
    <property type="entry name" value="Parkin-like_IBR"/>
</dbReference>
<evidence type="ECO:0000259" key="10">
    <source>
        <dbReference type="PROSITE" id="PS51873"/>
    </source>
</evidence>
<sequence>MECGLAKQYMERDCARRAPPELENWRCGDCYIPPQTQSNGDDNIKPCPGCGTMAEKIGGCDHIQCTGCGTHWCFFCGGMFPEKDIYRHMSEAHGGYFGGGDWDWDGDEDFEDNPWDIDGQVE</sequence>
<dbReference type="Proteomes" id="UP000266188">
    <property type="component" value="Unassembled WGS sequence"/>
</dbReference>
<dbReference type="Gene3D" id="1.20.120.1750">
    <property type="match status" value="1"/>
</dbReference>
<dbReference type="AlphaFoldDB" id="A0A3A2Z6F4"/>
<comment type="caution">
    <text evidence="11">The sequence shown here is derived from an EMBL/GenBank/DDBJ whole genome shotgun (WGS) entry which is preliminary data.</text>
</comment>
<evidence type="ECO:0000313" key="11">
    <source>
        <dbReference type="EMBL" id="RJE18416.1"/>
    </source>
</evidence>
<evidence type="ECO:0000256" key="9">
    <source>
        <dbReference type="ARBA" id="ARBA00022833"/>
    </source>
</evidence>
<evidence type="ECO:0000256" key="2">
    <source>
        <dbReference type="ARBA" id="ARBA00004906"/>
    </source>
</evidence>
<dbReference type="EMBL" id="MVGC01000556">
    <property type="protein sequence ID" value="RJE18416.1"/>
    <property type="molecule type" value="Genomic_DNA"/>
</dbReference>
<evidence type="ECO:0000256" key="3">
    <source>
        <dbReference type="ARBA" id="ARBA00012251"/>
    </source>
</evidence>
<evidence type="ECO:0000256" key="8">
    <source>
        <dbReference type="ARBA" id="ARBA00022786"/>
    </source>
</evidence>
<keyword evidence="4" id="KW-0808">Transferase</keyword>
<keyword evidence="8" id="KW-0833">Ubl conjugation pathway</keyword>
<dbReference type="GO" id="GO:0061630">
    <property type="term" value="F:ubiquitin protein ligase activity"/>
    <property type="evidence" value="ECO:0007669"/>
    <property type="project" value="UniProtKB-EC"/>
</dbReference>
<keyword evidence="6" id="KW-0677">Repeat</keyword>
<dbReference type="OrthoDB" id="10009520at2759"/>
<dbReference type="EC" id="2.3.2.31" evidence="3"/>
<evidence type="ECO:0000256" key="6">
    <source>
        <dbReference type="ARBA" id="ARBA00022737"/>
    </source>
</evidence>
<dbReference type="Pfam" id="PF22605">
    <property type="entry name" value="IBR_2"/>
    <property type="match status" value="1"/>
</dbReference>
<organism evidence="11 12">
    <name type="scientific">Aspergillus sclerotialis</name>
    <dbReference type="NCBI Taxonomy" id="2070753"/>
    <lineage>
        <taxon>Eukaryota</taxon>
        <taxon>Fungi</taxon>
        <taxon>Dikarya</taxon>
        <taxon>Ascomycota</taxon>
        <taxon>Pezizomycotina</taxon>
        <taxon>Eurotiomycetes</taxon>
        <taxon>Eurotiomycetidae</taxon>
        <taxon>Eurotiales</taxon>
        <taxon>Aspergillaceae</taxon>
        <taxon>Aspergillus</taxon>
        <taxon>Aspergillus subgen. Polypaecilum</taxon>
    </lineage>
</organism>
<evidence type="ECO:0000256" key="4">
    <source>
        <dbReference type="ARBA" id="ARBA00022679"/>
    </source>
</evidence>
<feature type="domain" description="RING-type" evidence="10">
    <location>
        <begin position="1"/>
        <end position="103"/>
    </location>
</feature>
<evidence type="ECO:0000313" key="12">
    <source>
        <dbReference type="Proteomes" id="UP000266188"/>
    </source>
</evidence>
<evidence type="ECO:0000256" key="5">
    <source>
        <dbReference type="ARBA" id="ARBA00022723"/>
    </source>
</evidence>
<evidence type="ECO:0000256" key="1">
    <source>
        <dbReference type="ARBA" id="ARBA00001798"/>
    </source>
</evidence>
<comment type="catalytic activity">
    <reaction evidence="1">
        <text>[E2 ubiquitin-conjugating enzyme]-S-ubiquitinyl-L-cysteine + [acceptor protein]-L-lysine = [E2 ubiquitin-conjugating enzyme]-L-cysteine + [acceptor protein]-N(6)-ubiquitinyl-L-lysine.</text>
        <dbReference type="EC" id="2.3.2.31"/>
    </reaction>
</comment>
<protein>
    <recommendedName>
        <fullName evidence="3">RBR-type E3 ubiquitin transferase</fullName>
        <ecNumber evidence="3">2.3.2.31</ecNumber>
    </recommendedName>
</protein>
<dbReference type="InterPro" id="IPR044066">
    <property type="entry name" value="TRIAD_supradom"/>
</dbReference>
<gene>
    <name evidence="11" type="ORF">PHISCL_09251</name>
</gene>
<dbReference type="SUPFAM" id="SSF57850">
    <property type="entry name" value="RING/U-box"/>
    <property type="match status" value="1"/>
</dbReference>
<proteinExistence type="predicted"/>